<evidence type="ECO:0000313" key="2">
    <source>
        <dbReference type="Proteomes" id="UP000683422"/>
    </source>
</evidence>
<evidence type="ECO:0000313" key="1">
    <source>
        <dbReference type="EMBL" id="QWS68167.1"/>
    </source>
</evidence>
<dbReference type="EMBL" id="MZ028627">
    <property type="protein sequence ID" value="QWS68167.1"/>
    <property type="molecule type" value="Genomic_DNA"/>
</dbReference>
<reference evidence="1" key="1">
    <citation type="submission" date="2021-04" db="EMBL/GenBank/DDBJ databases">
        <authorList>
            <person name="Barnhill K.B."/>
            <person name="Biggs A.M."/>
            <person name="Bland J."/>
            <person name="Choudhary H.M."/>
            <person name="Crogan R.E."/>
            <person name="Finocchiaro A.B."/>
            <person name="Franco V."/>
            <person name="Fuller T.A."/>
            <person name="Hanwacker C.G."/>
            <person name="Howard Z.E."/>
            <person name="Iqbal M."/>
            <person name="Mathew A.M."/>
            <person name="Miller S."/>
            <person name="Padhye S."/>
            <person name="Rainey E."/>
            <person name="Rodriguez A."/>
            <person name="Stewart E."/>
            <person name="Otero L.A."/>
            <person name="Chase M.A."/>
            <person name="Pollenz R.S."/>
            <person name="Garlena R.A."/>
            <person name="Russell D.A."/>
            <person name="Jacobs-Sera D."/>
            <person name="Hatfull G.F."/>
        </authorList>
    </citation>
    <scope>NUCLEOTIDE SEQUENCE</scope>
</reference>
<dbReference type="GeneID" id="80020462"/>
<dbReference type="Proteomes" id="UP000683422">
    <property type="component" value="Segment"/>
</dbReference>
<name>A0A8F2D9F4_9CAUD</name>
<sequence length="46" mass="5281">MSVAHPDTPPQSLDPVTRFLLRLRDSPIDDWLHQNGSSLDDNHDRD</sequence>
<organism evidence="1 2">
    <name type="scientific">Gordonia phage VanLee</name>
    <dbReference type="NCBI Taxonomy" id="2845816"/>
    <lineage>
        <taxon>Viruses</taxon>
        <taxon>Duplodnaviria</taxon>
        <taxon>Heunggongvirae</taxon>
        <taxon>Uroviricota</taxon>
        <taxon>Caudoviricetes</taxon>
        <taxon>Kruegerviridae</taxon>
        <taxon>Vanleevirus</taxon>
        <taxon>Vanleevirus vanlee</taxon>
    </lineage>
</organism>
<proteinExistence type="predicted"/>
<accession>A0A8F2D9F4</accession>
<dbReference type="KEGG" id="vg:80020462"/>
<gene>
    <name evidence="1" type="primary">50</name>
    <name evidence="1" type="ORF">SEA_VANLEE_50</name>
</gene>
<dbReference type="RefSeq" id="YP_010755791.1">
    <property type="nucleotide sequence ID" value="NC_073474.1"/>
</dbReference>
<keyword evidence="2" id="KW-1185">Reference proteome</keyword>
<protein>
    <submittedName>
        <fullName evidence="1">Uncharacterized protein</fullName>
    </submittedName>
</protein>